<dbReference type="Proteomes" id="UP000184123">
    <property type="component" value="Unassembled WGS sequence"/>
</dbReference>
<accession>A0A1M7KGL1</accession>
<proteinExistence type="predicted"/>
<dbReference type="OrthoDB" id="88903at2"/>
<reference evidence="2 5" key="2">
    <citation type="submission" date="2019-07" db="EMBL/GenBank/DDBJ databases">
        <title>Whole genome shotgun sequence of Halomonas cupida NBRC 102219.</title>
        <authorList>
            <person name="Hosoyama A."/>
            <person name="Uohara A."/>
            <person name="Ohji S."/>
            <person name="Ichikawa N."/>
        </authorList>
    </citation>
    <scope>NUCLEOTIDE SEQUENCE [LARGE SCALE GENOMIC DNA]</scope>
    <source>
        <strain evidence="2 5">NBRC 102219</strain>
    </source>
</reference>
<keyword evidence="5" id="KW-1185">Reference proteome</keyword>
<name>A0A1M7KGL1_9GAMM</name>
<dbReference type="SUPFAM" id="SSF52540">
    <property type="entry name" value="P-loop containing nucleoside triphosphate hydrolases"/>
    <property type="match status" value="1"/>
</dbReference>
<dbReference type="EMBL" id="FRCA01000010">
    <property type="protein sequence ID" value="SHM64370.1"/>
    <property type="molecule type" value="Genomic_DNA"/>
</dbReference>
<reference evidence="3 4" key="1">
    <citation type="submission" date="2016-11" db="EMBL/GenBank/DDBJ databases">
        <authorList>
            <person name="Jaros S."/>
            <person name="Januszkiewicz K."/>
            <person name="Wedrychowicz H."/>
        </authorList>
    </citation>
    <scope>NUCLEOTIDE SEQUENCE [LARGE SCALE GENOMIC DNA]</scope>
    <source>
        <strain evidence="3 4">DSM 4740</strain>
    </source>
</reference>
<protein>
    <submittedName>
        <fullName evidence="3">KAP family P-loop domain-containing protein</fullName>
    </submittedName>
</protein>
<dbReference type="InterPro" id="IPR027417">
    <property type="entry name" value="P-loop_NTPase"/>
</dbReference>
<evidence type="ECO:0000313" key="2">
    <source>
        <dbReference type="EMBL" id="GEN25409.1"/>
    </source>
</evidence>
<dbReference type="AlphaFoldDB" id="A0A1M7KGL1"/>
<dbReference type="STRING" id="44933.SAMN05660971_03496"/>
<evidence type="ECO:0000313" key="3">
    <source>
        <dbReference type="EMBL" id="SHM64370.1"/>
    </source>
</evidence>
<gene>
    <name evidence="2" type="ORF">HCU01_33580</name>
    <name evidence="3" type="ORF">SAMN05660971_03496</name>
</gene>
<dbReference type="RefSeq" id="WP_073436496.1">
    <property type="nucleotide sequence ID" value="NZ_BJXU01000144.1"/>
</dbReference>
<dbReference type="Pfam" id="PF07693">
    <property type="entry name" value="KAP_NTPase"/>
    <property type="match status" value="1"/>
</dbReference>
<organism evidence="3 4">
    <name type="scientific">Halomonas cupida</name>
    <dbReference type="NCBI Taxonomy" id="44933"/>
    <lineage>
        <taxon>Bacteria</taxon>
        <taxon>Pseudomonadati</taxon>
        <taxon>Pseudomonadota</taxon>
        <taxon>Gammaproteobacteria</taxon>
        <taxon>Oceanospirillales</taxon>
        <taxon>Halomonadaceae</taxon>
        <taxon>Halomonas</taxon>
    </lineage>
</organism>
<sequence>MSAWDGDRLNRKPIADFLTTFLDGDDDAKVMNIDAPWGFGKTYFVSEWHEGFLESRGTIYFNAWKVDYSGEPFFDLVSAIRDQLVNQSPVSEKINEAAAGFIRKSAQVAVKAGPEVGKLLLKGLIKKALATDLDEVSDKITDAGYSAAESAVTKLLDNSSKASEVVDEFKSDLSGLISAVSEEKYNKCGERAPIYIFIDELDRCRPTYAIELLERVKHLFDVDGCKFVIATDTNQLAHSIRAVYGSGFDSHRYLKRFFDVTYQLKNDDIEGWSKMSLGNIDASNLIKLNFELRNKSHNSAMWPANENGVVAPHKYCVFSVGGDLEPHHSEFIAICKTFSLSLRDVQKIMLHFRGSMATARSSRVHFFFLFYLSVLRYQDFGLFSRMRNEWSQDLHDEINARFPPFYFYFITKNMSVHEIAKIYVEALTISLGDLKSRYNNMDSSDLGFVYSVYENVVYGEGLATYFDAADMASDLR</sequence>
<evidence type="ECO:0000313" key="5">
    <source>
        <dbReference type="Proteomes" id="UP000321726"/>
    </source>
</evidence>
<dbReference type="Gene3D" id="3.40.50.300">
    <property type="entry name" value="P-loop containing nucleotide triphosphate hydrolases"/>
    <property type="match status" value="1"/>
</dbReference>
<evidence type="ECO:0000313" key="4">
    <source>
        <dbReference type="Proteomes" id="UP000184123"/>
    </source>
</evidence>
<dbReference type="InterPro" id="IPR011646">
    <property type="entry name" value="KAP_P-loop"/>
</dbReference>
<dbReference type="EMBL" id="BJXU01000144">
    <property type="protein sequence ID" value="GEN25409.1"/>
    <property type="molecule type" value="Genomic_DNA"/>
</dbReference>
<dbReference type="Proteomes" id="UP000321726">
    <property type="component" value="Unassembled WGS sequence"/>
</dbReference>
<evidence type="ECO:0000259" key="1">
    <source>
        <dbReference type="Pfam" id="PF07693"/>
    </source>
</evidence>
<feature type="domain" description="KAP NTPase" evidence="1">
    <location>
        <begin position="15"/>
        <end position="350"/>
    </location>
</feature>